<feature type="transmembrane region" description="Helical" evidence="1">
    <location>
        <begin position="15"/>
        <end position="31"/>
    </location>
</feature>
<dbReference type="Proteomes" id="UP000396862">
    <property type="component" value="Unassembled WGS sequence"/>
</dbReference>
<reference evidence="2 3" key="1">
    <citation type="submission" date="2019-10" db="EMBL/GenBank/DDBJ databases">
        <title>Prolixibacter strains distinguished by the presence of nitrate reductase genes were adept at nitrate-dependent anaerobic corrosion of metallic iron and carbon steel.</title>
        <authorList>
            <person name="Iino T."/>
            <person name="Shono N."/>
            <person name="Ito K."/>
            <person name="Nakamura R."/>
            <person name="Sueoka K."/>
            <person name="Harayama S."/>
            <person name="Ohkuma M."/>
        </authorList>
    </citation>
    <scope>NUCLEOTIDE SEQUENCE [LARGE SCALE GENOMIC DNA]</scope>
    <source>
        <strain evidence="2 3">MIC1-1</strain>
    </source>
</reference>
<sequence length="150" mass="17369">MTSDKVHIIKSKKDFLSIAFVLIFVLIFIAKSERTEYFLNLLLTLIGLVFLYQLLWSLTGKVQLKIDRQKLYIKKSIIGVSFEKSYKLDEIKNIVLKKDSNANSYWNFGGLLIPDKNPTIIEFVHKDKKVIIGKGCQEFNGQQIINELKK</sequence>
<comment type="caution">
    <text evidence="2">The sequence shown here is derived from an EMBL/GenBank/DDBJ whole genome shotgun (WGS) entry which is preliminary data.</text>
</comment>
<evidence type="ECO:0000256" key="1">
    <source>
        <dbReference type="SAM" id="Phobius"/>
    </source>
</evidence>
<accession>A0ABQ0ZNT7</accession>
<evidence type="ECO:0000313" key="2">
    <source>
        <dbReference type="EMBL" id="GET23004.1"/>
    </source>
</evidence>
<evidence type="ECO:0008006" key="4">
    <source>
        <dbReference type="Google" id="ProtNLM"/>
    </source>
</evidence>
<evidence type="ECO:0000313" key="3">
    <source>
        <dbReference type="Proteomes" id="UP000396862"/>
    </source>
</evidence>
<dbReference type="EMBL" id="BLAU01000001">
    <property type="protein sequence ID" value="GET23004.1"/>
    <property type="molecule type" value="Genomic_DNA"/>
</dbReference>
<keyword evidence="3" id="KW-1185">Reference proteome</keyword>
<keyword evidence="1" id="KW-1133">Transmembrane helix</keyword>
<keyword evidence="1" id="KW-0472">Membrane</keyword>
<feature type="transmembrane region" description="Helical" evidence="1">
    <location>
        <begin position="37"/>
        <end position="58"/>
    </location>
</feature>
<name>A0ABQ0ZNT7_9BACT</name>
<protein>
    <recommendedName>
        <fullName evidence="4">PH (Pleckstrin Homology) domain-containing protein</fullName>
    </recommendedName>
</protein>
<organism evidence="2 3">
    <name type="scientific">Prolixibacter denitrificans</name>
    <dbReference type="NCBI Taxonomy" id="1541063"/>
    <lineage>
        <taxon>Bacteria</taxon>
        <taxon>Pseudomonadati</taxon>
        <taxon>Bacteroidota</taxon>
        <taxon>Bacteroidia</taxon>
        <taxon>Marinilabiliales</taxon>
        <taxon>Prolixibacteraceae</taxon>
        <taxon>Prolixibacter</taxon>
    </lineage>
</organism>
<proteinExistence type="predicted"/>
<keyword evidence="1" id="KW-0812">Transmembrane</keyword>
<dbReference type="RefSeq" id="WP_153637060.1">
    <property type="nucleotide sequence ID" value="NZ_BLAU01000001.1"/>
</dbReference>
<gene>
    <name evidence="2" type="ORF">JCM18694_32500</name>
</gene>